<dbReference type="AlphaFoldDB" id="A0A449AD83"/>
<dbReference type="RefSeq" id="WP_129621199.1">
    <property type="nucleotide sequence ID" value="NZ_LR214972.1"/>
</dbReference>
<dbReference type="Proteomes" id="UP000289952">
    <property type="component" value="Chromosome"/>
</dbReference>
<dbReference type="Gene3D" id="3.30.2350.10">
    <property type="entry name" value="Pseudouridine synthase"/>
    <property type="match status" value="1"/>
</dbReference>
<dbReference type="EMBL" id="LR214972">
    <property type="protein sequence ID" value="VEU63011.1"/>
    <property type="molecule type" value="Genomic_DNA"/>
</dbReference>
<dbReference type="InterPro" id="IPR020103">
    <property type="entry name" value="PsdUridine_synth_cat_dom_sf"/>
</dbReference>
<keyword evidence="3 6" id="KW-0413">Isomerase</keyword>
<dbReference type="SUPFAM" id="SSF55174">
    <property type="entry name" value="Alpha-L RNA-binding motif"/>
    <property type="match status" value="1"/>
</dbReference>
<evidence type="ECO:0000256" key="3">
    <source>
        <dbReference type="ARBA" id="ARBA00023235"/>
    </source>
</evidence>
<dbReference type="InterPro" id="IPR050188">
    <property type="entry name" value="RluA_PseudoU_synthase"/>
</dbReference>
<dbReference type="SMART" id="SM00363">
    <property type="entry name" value="S4"/>
    <property type="match status" value="1"/>
</dbReference>
<sequence>MIELVVEYRERIDKYISNNSKISRRDIKALIQEGLVFVDQMKVLKPKFEVREGQQIKIIKLIDRVVDIKPEKMDLKIIYDDQYLSVIEKPSGLVVHPSPGHDSGTLVNGLLYHFKNNLSNENGLLRPGIVHRIDKDTSGLLLIAKTNEVHRILSEKFAQHQVNRKYIAICDGILEDKRLRLNLPIGRHHVDRQKHTVTNINSKAAITNVTLLKSFYLDNKPKSLVKCELETGRTHQIRVHLQYIGNPIYGDPMYNKKISEFGQYLHAYKLEFEHPITKKEMKFYSFPPSEFNLAEYNYEEFIKGE</sequence>
<dbReference type="GO" id="GO:0003723">
    <property type="term" value="F:RNA binding"/>
    <property type="evidence" value="ECO:0007669"/>
    <property type="project" value="UniProtKB-KW"/>
</dbReference>
<protein>
    <recommendedName>
        <fullName evidence="6">Pseudouridine synthase</fullName>
        <ecNumber evidence="6">5.4.99.-</ecNumber>
    </recommendedName>
</protein>
<dbReference type="InterPro" id="IPR006225">
    <property type="entry name" value="PsdUridine_synth_RluC/D"/>
</dbReference>
<evidence type="ECO:0000256" key="6">
    <source>
        <dbReference type="RuleBase" id="RU362028"/>
    </source>
</evidence>
<evidence type="ECO:0000256" key="5">
    <source>
        <dbReference type="PROSITE-ProRule" id="PRU00182"/>
    </source>
</evidence>
<dbReference type="PANTHER" id="PTHR21600:SF44">
    <property type="entry name" value="RIBOSOMAL LARGE SUBUNIT PSEUDOURIDINE SYNTHASE D"/>
    <property type="match status" value="1"/>
</dbReference>
<dbReference type="Gene3D" id="3.10.290.10">
    <property type="entry name" value="RNA-binding S4 domain"/>
    <property type="match status" value="1"/>
</dbReference>
<feature type="active site" evidence="4">
    <location>
        <position position="134"/>
    </location>
</feature>
<dbReference type="CDD" id="cd02869">
    <property type="entry name" value="PseudoU_synth_RluA_like"/>
    <property type="match status" value="1"/>
</dbReference>
<feature type="domain" description="RNA-binding S4" evidence="7">
    <location>
        <begin position="10"/>
        <end position="74"/>
    </location>
</feature>
<gene>
    <name evidence="8" type="primary">MCYN0100</name>
    <name evidence="8" type="ORF">NCTC10118_00248</name>
</gene>
<dbReference type="Pfam" id="PF00849">
    <property type="entry name" value="PseudoU_synth_2"/>
    <property type="match status" value="1"/>
</dbReference>
<dbReference type="PROSITE" id="PS01129">
    <property type="entry name" value="PSI_RLU"/>
    <property type="match status" value="1"/>
</dbReference>
<dbReference type="InterPro" id="IPR036986">
    <property type="entry name" value="S4_RNA-bd_sf"/>
</dbReference>
<name>A0A449AD83_9BACT</name>
<dbReference type="NCBIfam" id="TIGR00005">
    <property type="entry name" value="rluA_subfam"/>
    <property type="match status" value="1"/>
</dbReference>
<comment type="function">
    <text evidence="6">Responsible for synthesis of pseudouridine from uracil.</text>
</comment>
<evidence type="ECO:0000256" key="1">
    <source>
        <dbReference type="ARBA" id="ARBA00000073"/>
    </source>
</evidence>
<dbReference type="InterPro" id="IPR006224">
    <property type="entry name" value="PsdUridine_synth_RluA-like_CS"/>
</dbReference>
<comment type="catalytic activity">
    <reaction evidence="1 6">
        <text>a uridine in RNA = a pseudouridine in RNA</text>
        <dbReference type="Rhea" id="RHEA:48348"/>
        <dbReference type="Rhea" id="RHEA-COMP:12068"/>
        <dbReference type="Rhea" id="RHEA-COMP:12069"/>
        <dbReference type="ChEBI" id="CHEBI:65314"/>
        <dbReference type="ChEBI" id="CHEBI:65315"/>
    </reaction>
</comment>
<dbReference type="InterPro" id="IPR006145">
    <property type="entry name" value="PsdUridine_synth_RsuA/RluA"/>
</dbReference>
<proteinExistence type="inferred from homology"/>
<dbReference type="PROSITE" id="PS50889">
    <property type="entry name" value="S4"/>
    <property type="match status" value="1"/>
</dbReference>
<dbReference type="InterPro" id="IPR002942">
    <property type="entry name" value="S4_RNA-bd"/>
</dbReference>
<keyword evidence="5" id="KW-0694">RNA-binding</keyword>
<reference evidence="8 9" key="1">
    <citation type="submission" date="2019-01" db="EMBL/GenBank/DDBJ databases">
        <authorList>
            <consortium name="Pathogen Informatics"/>
        </authorList>
    </citation>
    <scope>NUCLEOTIDE SEQUENCE [LARGE SCALE GENOMIC DNA]</scope>
    <source>
        <strain evidence="8 9">NCTC10118</strain>
    </source>
</reference>
<evidence type="ECO:0000256" key="2">
    <source>
        <dbReference type="ARBA" id="ARBA00010876"/>
    </source>
</evidence>
<accession>A0A449AD83</accession>
<dbReference type="GO" id="GO:0000455">
    <property type="term" value="P:enzyme-directed rRNA pseudouridine synthesis"/>
    <property type="evidence" value="ECO:0007669"/>
    <property type="project" value="UniProtKB-ARBA"/>
</dbReference>
<dbReference type="CDD" id="cd00165">
    <property type="entry name" value="S4"/>
    <property type="match status" value="1"/>
</dbReference>
<dbReference type="Pfam" id="PF01479">
    <property type="entry name" value="S4"/>
    <property type="match status" value="1"/>
</dbReference>
<dbReference type="PANTHER" id="PTHR21600">
    <property type="entry name" value="MITOCHONDRIAL RNA PSEUDOURIDINE SYNTHASE"/>
    <property type="match status" value="1"/>
</dbReference>
<keyword evidence="9" id="KW-1185">Reference proteome</keyword>
<dbReference type="GO" id="GO:0120159">
    <property type="term" value="F:rRNA pseudouridine synthase activity"/>
    <property type="evidence" value="ECO:0007669"/>
    <property type="project" value="UniProtKB-ARBA"/>
</dbReference>
<dbReference type="SUPFAM" id="SSF55120">
    <property type="entry name" value="Pseudouridine synthase"/>
    <property type="match status" value="1"/>
</dbReference>
<evidence type="ECO:0000313" key="9">
    <source>
        <dbReference type="Proteomes" id="UP000289952"/>
    </source>
</evidence>
<dbReference type="OrthoDB" id="9807829at2"/>
<evidence type="ECO:0000313" key="8">
    <source>
        <dbReference type="EMBL" id="VEU63011.1"/>
    </source>
</evidence>
<dbReference type="EC" id="5.4.99.-" evidence="6"/>
<comment type="similarity">
    <text evidence="2 6">Belongs to the pseudouridine synthase RluA family.</text>
</comment>
<evidence type="ECO:0000256" key="4">
    <source>
        <dbReference type="PIRSR" id="PIRSR606225-1"/>
    </source>
</evidence>
<evidence type="ECO:0000259" key="7">
    <source>
        <dbReference type="SMART" id="SM00363"/>
    </source>
</evidence>
<organism evidence="8 9">
    <name type="scientific">Mycoplasmopsis bovirhinis</name>
    <dbReference type="NCBI Taxonomy" id="29553"/>
    <lineage>
        <taxon>Bacteria</taxon>
        <taxon>Bacillati</taxon>
        <taxon>Mycoplasmatota</taxon>
        <taxon>Mycoplasmoidales</taxon>
        <taxon>Metamycoplasmataceae</taxon>
        <taxon>Mycoplasmopsis</taxon>
    </lineage>
</organism>